<dbReference type="InterPro" id="IPR038299">
    <property type="entry name" value="DAO_C_sf"/>
</dbReference>
<dbReference type="InterPro" id="IPR000447">
    <property type="entry name" value="G3P_DH_FAD-dep"/>
</dbReference>
<dbReference type="Proteomes" id="UP000054691">
    <property type="component" value="Unassembled WGS sequence"/>
</dbReference>
<feature type="domain" description="Alpha-glycerophosphate oxidase C-terminal" evidence="8">
    <location>
        <begin position="380"/>
        <end position="486"/>
    </location>
</feature>
<dbReference type="GO" id="GO:0046168">
    <property type="term" value="P:glycerol-3-phosphate catabolic process"/>
    <property type="evidence" value="ECO:0007669"/>
    <property type="project" value="TreeGrafter"/>
</dbReference>
<dbReference type="Pfam" id="PF16901">
    <property type="entry name" value="DAO_C"/>
    <property type="match status" value="1"/>
</dbReference>
<reference evidence="10 12" key="2">
    <citation type="submission" date="2018-06" db="EMBL/GenBank/DDBJ databases">
        <authorList>
            <consortium name="Pathogen Informatics"/>
            <person name="Doyle S."/>
        </authorList>
    </citation>
    <scope>NUCLEOTIDE SEQUENCE [LARGE SCALE GENOMIC DNA]</scope>
    <source>
        <strain evidence="10 12">NCTC12388</strain>
    </source>
</reference>
<organism evidence="10 12">
    <name type="scientific">Legionella gratiana</name>
    <dbReference type="NCBI Taxonomy" id="45066"/>
    <lineage>
        <taxon>Bacteria</taxon>
        <taxon>Pseudomonadati</taxon>
        <taxon>Pseudomonadota</taxon>
        <taxon>Gammaproteobacteria</taxon>
        <taxon>Legionellales</taxon>
        <taxon>Legionellaceae</taxon>
        <taxon>Legionella</taxon>
    </lineage>
</organism>
<evidence type="ECO:0000256" key="2">
    <source>
        <dbReference type="ARBA" id="ARBA00007330"/>
    </source>
</evidence>
<dbReference type="GO" id="GO:0009331">
    <property type="term" value="C:glycerol-3-phosphate dehydrogenase (FAD) complex"/>
    <property type="evidence" value="ECO:0007669"/>
    <property type="project" value="UniProtKB-UniRule"/>
</dbReference>
<evidence type="ECO:0000259" key="7">
    <source>
        <dbReference type="Pfam" id="PF01266"/>
    </source>
</evidence>
<dbReference type="RefSeq" id="WP_058499240.1">
    <property type="nucleotide sequence ID" value="NZ_CAAAHW010000003.1"/>
</dbReference>
<protein>
    <recommendedName>
        <fullName evidence="6">Glycerol-3-phosphate dehydrogenase</fullName>
        <ecNumber evidence="6">1.1.5.3</ecNumber>
    </recommendedName>
</protein>
<dbReference type="OrthoDB" id="9766796at2"/>
<dbReference type="Proteomes" id="UP000254476">
    <property type="component" value="Unassembled WGS sequence"/>
</dbReference>
<sequence length="507" mass="58151">MDVVFDVAIIGGGINGSGCAADAALRGLSVVLLEQDDLASKTSSSSTKLIHGGLRYLENYEFSLVKKAIIERQRLLDLAPHLVHPQALVLPYEQHMRPAWFLRLGLFFYDHLSRRNNLPKCKTIYRKNKESYFNPLITKLNKGFLFHDAITDDARLTIINAIQAKNYGASIRTYSAVIHTEIVNNLWQLTIQPKMGSTYVLYARSIINAAGPWVKSVEQLTQAPDQQKISLVKGSHIIVPKIYEGNHAYFLQHQDKRVVFVIPYHGFSMIGTTDIPLENTPDHVTISHEEIHYLIDLVNFYFKVKLSETDIIYTWSGVRALLADENKEAKALSRNYAYKVTLKPAPIITIYGGKITTYRQLAEEIINELIPMFPHMRQSMTATTPLPGASFKQMNFEQYVIYAKEKYKWMKADLLNRYLYTYGSCMEKFLSSCSNMESLGKKYCTYLYQVEVDYLILEEWAQSCDDILKRRTKLELIIDAEGRKNLAEYLSKIILYHHPAEAPLVWH</sequence>
<keyword evidence="3 6" id="KW-0285">Flavoprotein</keyword>
<dbReference type="PROSITE" id="PS00977">
    <property type="entry name" value="FAD_G3PDH_1"/>
    <property type="match status" value="1"/>
</dbReference>
<dbReference type="PRINTS" id="PR01001">
    <property type="entry name" value="FADG3PDH"/>
</dbReference>
<dbReference type="Gene3D" id="1.10.8.870">
    <property type="entry name" value="Alpha-glycerophosphate oxidase, cap domain"/>
    <property type="match status" value="1"/>
</dbReference>
<gene>
    <name evidence="10" type="primary">glpD</name>
    <name evidence="9" type="ORF">Lgra_2144</name>
    <name evidence="10" type="ORF">NCTC12388_01463</name>
</gene>
<evidence type="ECO:0000256" key="5">
    <source>
        <dbReference type="ARBA" id="ARBA00023002"/>
    </source>
</evidence>
<dbReference type="NCBIfam" id="NF008899">
    <property type="entry name" value="PRK12266.1"/>
    <property type="match status" value="1"/>
</dbReference>
<reference evidence="9 11" key="1">
    <citation type="submission" date="2015-11" db="EMBL/GenBank/DDBJ databases">
        <title>Genomic analysis of 38 Legionella species identifies large and diverse effector repertoires.</title>
        <authorList>
            <person name="Burstein D."/>
            <person name="Amaro F."/>
            <person name="Zusman T."/>
            <person name="Lifshitz Z."/>
            <person name="Cohen O."/>
            <person name="Gilbert J.A."/>
            <person name="Pupko T."/>
            <person name="Shuman H.A."/>
            <person name="Segal G."/>
        </authorList>
    </citation>
    <scope>NUCLEOTIDE SEQUENCE [LARGE SCALE GENOMIC DNA]</scope>
    <source>
        <strain evidence="9 11">Lyon 8420412</strain>
    </source>
</reference>
<dbReference type="GO" id="GO:0004368">
    <property type="term" value="F:glycerol-3-phosphate dehydrogenase (quinone) activity"/>
    <property type="evidence" value="ECO:0007669"/>
    <property type="project" value="UniProtKB-EC"/>
</dbReference>
<dbReference type="InterPro" id="IPR036188">
    <property type="entry name" value="FAD/NAD-bd_sf"/>
</dbReference>
<keyword evidence="5 6" id="KW-0560">Oxidoreductase</keyword>
<comment type="similarity">
    <text evidence="2 6">Belongs to the FAD-dependent glycerol-3-phosphate dehydrogenase family.</text>
</comment>
<feature type="domain" description="FAD dependent oxidoreductase" evidence="7">
    <location>
        <begin position="6"/>
        <end position="358"/>
    </location>
</feature>
<dbReference type="AlphaFoldDB" id="A0A378J940"/>
<dbReference type="STRING" id="45066.Lgra_2144"/>
<dbReference type="EMBL" id="LNYE01000022">
    <property type="protein sequence ID" value="KTD11178.1"/>
    <property type="molecule type" value="Genomic_DNA"/>
</dbReference>
<comment type="cofactor">
    <cofactor evidence="1 6">
        <name>FAD</name>
        <dbReference type="ChEBI" id="CHEBI:57692"/>
    </cofactor>
</comment>
<dbReference type="EC" id="1.1.5.3" evidence="6"/>
<dbReference type="NCBIfam" id="NF009906">
    <property type="entry name" value="PRK13369.1"/>
    <property type="match status" value="1"/>
</dbReference>
<evidence type="ECO:0000313" key="9">
    <source>
        <dbReference type="EMBL" id="KTD11178.1"/>
    </source>
</evidence>
<name>A0A378J940_9GAMM</name>
<dbReference type="InterPro" id="IPR031656">
    <property type="entry name" value="DAO_C"/>
</dbReference>
<comment type="catalytic activity">
    <reaction evidence="6">
        <text>a quinone + sn-glycerol 3-phosphate = dihydroxyacetone phosphate + a quinol</text>
        <dbReference type="Rhea" id="RHEA:18977"/>
        <dbReference type="ChEBI" id="CHEBI:24646"/>
        <dbReference type="ChEBI" id="CHEBI:57597"/>
        <dbReference type="ChEBI" id="CHEBI:57642"/>
        <dbReference type="ChEBI" id="CHEBI:132124"/>
        <dbReference type="EC" id="1.1.5.3"/>
    </reaction>
</comment>
<dbReference type="PANTHER" id="PTHR11985">
    <property type="entry name" value="GLYCEROL-3-PHOSPHATE DEHYDROGENASE"/>
    <property type="match status" value="1"/>
</dbReference>
<accession>A0A378J940</accession>
<proteinExistence type="inferred from homology"/>
<dbReference type="Gene3D" id="3.30.9.10">
    <property type="entry name" value="D-Amino Acid Oxidase, subunit A, domain 2"/>
    <property type="match status" value="1"/>
</dbReference>
<keyword evidence="4" id="KW-0274">FAD</keyword>
<dbReference type="InterPro" id="IPR006076">
    <property type="entry name" value="FAD-dep_OxRdtase"/>
</dbReference>
<dbReference type="PANTHER" id="PTHR11985:SF15">
    <property type="entry name" value="GLYCEROL-3-PHOSPHATE DEHYDROGENASE, MITOCHONDRIAL"/>
    <property type="match status" value="1"/>
</dbReference>
<evidence type="ECO:0000256" key="4">
    <source>
        <dbReference type="ARBA" id="ARBA00022827"/>
    </source>
</evidence>
<evidence type="ECO:0000313" key="10">
    <source>
        <dbReference type="EMBL" id="STX44323.1"/>
    </source>
</evidence>
<evidence type="ECO:0000256" key="6">
    <source>
        <dbReference type="RuleBase" id="RU361217"/>
    </source>
</evidence>
<evidence type="ECO:0000259" key="8">
    <source>
        <dbReference type="Pfam" id="PF16901"/>
    </source>
</evidence>
<dbReference type="Gene3D" id="3.50.50.60">
    <property type="entry name" value="FAD/NAD(P)-binding domain"/>
    <property type="match status" value="1"/>
</dbReference>
<dbReference type="SUPFAM" id="SSF51905">
    <property type="entry name" value="FAD/NAD(P)-binding domain"/>
    <property type="match status" value="1"/>
</dbReference>
<evidence type="ECO:0000313" key="11">
    <source>
        <dbReference type="Proteomes" id="UP000054691"/>
    </source>
</evidence>
<dbReference type="EMBL" id="UGOB01000001">
    <property type="protein sequence ID" value="STX44323.1"/>
    <property type="molecule type" value="Genomic_DNA"/>
</dbReference>
<evidence type="ECO:0000256" key="3">
    <source>
        <dbReference type="ARBA" id="ARBA00022630"/>
    </source>
</evidence>
<evidence type="ECO:0000313" key="12">
    <source>
        <dbReference type="Proteomes" id="UP000254476"/>
    </source>
</evidence>
<evidence type="ECO:0000256" key="1">
    <source>
        <dbReference type="ARBA" id="ARBA00001974"/>
    </source>
</evidence>
<keyword evidence="11" id="KW-1185">Reference proteome</keyword>
<dbReference type="PROSITE" id="PS00978">
    <property type="entry name" value="FAD_G3PDH_2"/>
    <property type="match status" value="1"/>
</dbReference>
<dbReference type="Pfam" id="PF01266">
    <property type="entry name" value="DAO"/>
    <property type="match status" value="1"/>
</dbReference>